<dbReference type="AlphaFoldDB" id="A0ABD2ZCR7"/>
<comment type="caution">
    <text evidence="2">The sequence shown here is derived from an EMBL/GenBank/DDBJ whole genome shotgun (WGS) entry which is preliminary data.</text>
</comment>
<dbReference type="PANTHER" id="PTHR47149:SF1">
    <property type="entry name" value="F-BOX PROTEIN RMF"/>
    <property type="match status" value="1"/>
</dbReference>
<protein>
    <recommendedName>
        <fullName evidence="1">F-box domain-containing protein</fullName>
    </recommendedName>
</protein>
<evidence type="ECO:0000313" key="2">
    <source>
        <dbReference type="EMBL" id="KAL3517287.1"/>
    </source>
</evidence>
<organism evidence="2 3">
    <name type="scientific">Cinchona calisaya</name>
    <dbReference type="NCBI Taxonomy" id="153742"/>
    <lineage>
        <taxon>Eukaryota</taxon>
        <taxon>Viridiplantae</taxon>
        <taxon>Streptophyta</taxon>
        <taxon>Embryophyta</taxon>
        <taxon>Tracheophyta</taxon>
        <taxon>Spermatophyta</taxon>
        <taxon>Magnoliopsida</taxon>
        <taxon>eudicotyledons</taxon>
        <taxon>Gunneridae</taxon>
        <taxon>Pentapetalae</taxon>
        <taxon>asterids</taxon>
        <taxon>lamiids</taxon>
        <taxon>Gentianales</taxon>
        <taxon>Rubiaceae</taxon>
        <taxon>Cinchonoideae</taxon>
        <taxon>Cinchoneae</taxon>
        <taxon>Cinchona</taxon>
    </lineage>
</organism>
<proteinExistence type="predicted"/>
<accession>A0ABD2ZCR7</accession>
<evidence type="ECO:0000313" key="3">
    <source>
        <dbReference type="Proteomes" id="UP001630127"/>
    </source>
</evidence>
<dbReference type="SUPFAM" id="SSF81383">
    <property type="entry name" value="F-box domain"/>
    <property type="match status" value="1"/>
</dbReference>
<gene>
    <name evidence="2" type="ORF">ACH5RR_024189</name>
</gene>
<dbReference type="EMBL" id="JBJUIK010000010">
    <property type="protein sequence ID" value="KAL3517287.1"/>
    <property type="molecule type" value="Genomic_DNA"/>
</dbReference>
<sequence>MGKRIRRTKSISCCVTPRSTYLTPHSIFSWFEEDAWTEIAKFLDGKSLLMLALTCRWFYRILMHESIWKFACLRDLQVPDPQQVGFKWTKLYATAFDGSHSYMFRQQEKHIDWMRIGSFLFDSSIAFVTENLNGLPKFPKEETLENMLQLNGCGVLKDVKPGIWLADLQLVRCPVCDLNTCDGTMQILDARHIELFLYEEFLEGKWDYELLGCHEIKKHVAGASGGIFDIKHLKDQSTIEVFDLKSWVGKTNDWQPKATITFHAVAVNTNLQQNEGIHVKYHAMRSGKGGKIVSIRISQQLL</sequence>
<dbReference type="Proteomes" id="UP001630127">
    <property type="component" value="Unassembled WGS sequence"/>
</dbReference>
<feature type="domain" description="F-box" evidence="1">
    <location>
        <begin position="38"/>
        <end position="74"/>
    </location>
</feature>
<evidence type="ECO:0000259" key="1">
    <source>
        <dbReference type="Pfam" id="PF12937"/>
    </source>
</evidence>
<dbReference type="PANTHER" id="PTHR47149">
    <property type="entry name" value="F-BOX PROTEIN RMF"/>
    <property type="match status" value="1"/>
</dbReference>
<name>A0ABD2ZCR7_9GENT</name>
<keyword evidence="3" id="KW-1185">Reference proteome</keyword>
<reference evidence="2 3" key="1">
    <citation type="submission" date="2024-11" db="EMBL/GenBank/DDBJ databases">
        <title>A near-complete genome assembly of Cinchona calisaya.</title>
        <authorList>
            <person name="Lian D.C."/>
            <person name="Zhao X.W."/>
            <person name="Wei L."/>
        </authorList>
    </citation>
    <scope>NUCLEOTIDE SEQUENCE [LARGE SCALE GENOMIC DNA]</scope>
    <source>
        <tissue evidence="2">Nenye</tissue>
    </source>
</reference>
<dbReference type="Pfam" id="PF12937">
    <property type="entry name" value="F-box-like"/>
    <property type="match status" value="1"/>
</dbReference>
<dbReference type="InterPro" id="IPR036047">
    <property type="entry name" value="F-box-like_dom_sf"/>
</dbReference>
<dbReference type="InterPro" id="IPR001810">
    <property type="entry name" value="F-box_dom"/>
</dbReference>
<dbReference type="Gene3D" id="1.20.1280.50">
    <property type="match status" value="1"/>
</dbReference>